<keyword evidence="3" id="KW-1185">Reference proteome</keyword>
<feature type="region of interest" description="Disordered" evidence="1">
    <location>
        <begin position="1469"/>
        <end position="1491"/>
    </location>
</feature>
<feature type="region of interest" description="Disordered" evidence="1">
    <location>
        <begin position="407"/>
        <end position="430"/>
    </location>
</feature>
<dbReference type="Proteomes" id="UP000187429">
    <property type="component" value="Unassembled WGS sequence"/>
</dbReference>
<dbReference type="OrthoDB" id="676979at2759"/>
<dbReference type="EMBL" id="LSSM01002754">
    <property type="protein sequence ID" value="OMJ20459.1"/>
    <property type="molecule type" value="Genomic_DNA"/>
</dbReference>
<reference evidence="3" key="1">
    <citation type="submission" date="2017-01" db="EMBL/GenBank/DDBJ databases">
        <authorList>
            <person name="Wang Y."/>
            <person name="White M."/>
            <person name="Kvist S."/>
            <person name="Moncalvo J.-M."/>
        </authorList>
    </citation>
    <scope>NUCLEOTIDE SEQUENCE [LARGE SCALE GENOMIC DNA]</scope>
    <source>
        <strain evidence="3">ID-206-W2</strain>
    </source>
</reference>
<evidence type="ECO:0000313" key="2">
    <source>
        <dbReference type="EMBL" id="OMJ20459.1"/>
    </source>
</evidence>
<feature type="region of interest" description="Disordered" evidence="1">
    <location>
        <begin position="724"/>
        <end position="744"/>
    </location>
</feature>
<comment type="caution">
    <text evidence="2">The sequence shown here is derived from an EMBL/GenBank/DDBJ whole genome shotgun (WGS) entry which is preliminary data.</text>
</comment>
<feature type="region of interest" description="Disordered" evidence="1">
    <location>
        <begin position="1957"/>
        <end position="1978"/>
    </location>
</feature>
<protein>
    <submittedName>
        <fullName evidence="2">Uncharacterized protein</fullName>
    </submittedName>
</protein>
<feature type="region of interest" description="Disordered" evidence="1">
    <location>
        <begin position="1299"/>
        <end position="1322"/>
    </location>
</feature>
<evidence type="ECO:0000313" key="3">
    <source>
        <dbReference type="Proteomes" id="UP000187429"/>
    </source>
</evidence>
<sequence>MSTQLLEDIKFLNSLTNELKIFQKNLSLNEKDSLDAFEPSKSIPLFDSDGKVSRPLKISCVESNTYSGTINNNWFSINPFSYFTSNSYSLDSLVKSDSFLKKDSPENFVHAIDSFDNTISFSQPSILKNACIDDFDNTIDYFEKRLINDKIISLKSVNSNLYFALDSDKKSIILRIEEIVKLKHIFRYFNFIDNEGYPINQGDSSISDKFSKECIGQNKMNSSNGLTEYTKKTINENLKNSSNKINSESDNFEPPLIIDTLIANGISSENLPSSYFNNSNNLLSETEYSLAKKNAHTLLYSIFSSSISLSIDGSLSCLLSPSCVLFWFPLLENLQLIDVNPNYLLGFNSHASKSITSLTLRYKPHLDLSKNQIYKQSTELEFFMFTNIPICKNIQYLDIGVQHNENDYKNKSKSSKTDKFSDKSSSILSSSSSLSNAAKSTKTSKNISLTTNKYNSLIIDRKSTPSHNTKGVTSVKISPIPAYNTFHDITKSSKNLDDDSLTFKNKVESIRKEVGSSWLRVFSEIKSEEVIQPSSISADSIPINLVQSNAEIFSPPNLKYTPDNERSGSFKEKNNIFNQAKKSIDVDSKSFKNSHSSNETHLIKDIVLLKPNENSEKNTDLDSDLNTKHFEDSADIKAPIEQPMPYFLFPKKSGKLNGDFYSNSSIDKAFSKIKSNLSNLSKPSYPESSHTSEFLERTEKFPISLISDKKSLVADSISSDKDTISKKETSSFPSDEKDEKSFNMSNNSTDIPFSLNRYTISWADLDLPCDEKSKDSTSSFLDKPLRYSTNLKLNVDSCTGFSARMSLVSDNYLLITSMKNTLKNEFKKNKFSKNTSGGLRIKKNELLSRLVSQSKAEYEVIGSYKVSGFTKAIYFKRKTIDDCFKESNCIILEYKPDVLSYPEWLVLSFPKDLIKKSNQSARKSEIMKDSKILHSNISINTDTKKHDEFTDKNNITNENTSPTLSKTSQKISSPDLENSNFDLSETENPDIKPIKDVLVSFSKFKDLVSNIQYSASDREGMYKKMHCITCGWSGIADQLYYFIDKIIEHESSNIKIKKNRSEMDLKSIEKIDLTKSFVCMKCGSSYLVDFKNSAIDSESKVYAENIENSIIDNDSLPLNKKLLISNSSHEVKYYDNFVDSKKNKSSTIDNPNVLVDLHFESENLSRILSQTVSIFPRTYISSRSFSFYSKKFKIEKYQNTLPLQTLSSPINLMMELSFFSSKNEKIKQWSPCGIIEQKVQSLYSSFRKSKSNDLQSLASFMINPDLTEVPSYLALSNKNIYFFIPNSSFWNLLLKSSNAKAPPKSKSSIRRKNSSKLGPSIENKTNELGYSNSAFKLASKTINLSPFNYLNLVKVVSLNEILKIDVGPNRQYLVLHFDLFNESPSLLDSKIHDSTDIERKTLDETIGKESFPIEGTKSVENADSSSSKGWITPFLPRFILRNSSTQNNDHTKNENAKVKDLIKLFDSTSSEQLPAHNPTETQLSNDNNSENFENSIEANQLKDKYDINNNIDNEFKTGSLGTSELVSGDLGISTISRTANSDPKANINSSNVNTTSSIYSHKLGHKVCTVNIPTGDLGEFKENLLKFSSHDPKKNSIVLMLRNRLTCSDWLDSIQEIFYYERENDLEGIKNYKSTSGTKLINHDIEWAMHHLKHTVFLSENTFKCLDSASDIKSTPNQSFSKSALELNPKYKIKGQTDDLKNDNDVAKKLSSECPNVHRTVGSNNDFENCQLSPEFIPEYQVNLFKQTEKDKPSKKSIGYHKHKHFSLWDGFINEKVSSLSRLKKELNFFKTFGNSELTTIDPNSDRSVIIDKVTYEFLKLYFSVGWIPDYFNDTFTEPNKLKAKSKNVISTRQKILDSSFSFFSPQDASRLAYGVAPRTIVATSYYIYLVRERLDVWPPPITNLIKFYENFQTEKPPMIVTSNPTEYNHLTITSTYMDRITDTLFNPMSLLSSGLSGKKQDIHTSPNPGNDNLIKHSEGFKTFPKASSLDGHYSNDSINDCNIASEIHGKLDNGSKNVSDLKISPSLPNIRYTSNGKNQHISSDSKLSNTFAVNMKEKVANSFWAAESIDQYDQIERVCPVVCIDSLSLGIINSFSFPREYIKNTLNSNDIAINESFRDFDLLREKLGPIENKSDLDHNKSQSYPIESNIIQTLEKNSLSENNLELATSLSSNNDSISESELNNNRLFKNKTFRNETLTNNSSNKNYLQHCNLLSKKKDILGITAAGWQAVVTMSFNPKLLSSLTSNNSDFDTARETEKNKNKIPFMKEISSSHSNFERCSRSVDNKHVQHAELKWKLFFSSVNSAHEFIESVVALVLNVSNGKKKLEPIVFELNDTTNI</sequence>
<accession>A0A1R1Y0W6</accession>
<name>A0A1R1Y0W6_9FUNG</name>
<feature type="compositionally biased region" description="Polar residues" evidence="1">
    <location>
        <begin position="952"/>
        <end position="976"/>
    </location>
</feature>
<proteinExistence type="predicted"/>
<feature type="region of interest" description="Disordered" evidence="1">
    <location>
        <begin position="948"/>
        <end position="976"/>
    </location>
</feature>
<gene>
    <name evidence="2" type="ORF">AYI69_g6198</name>
</gene>
<evidence type="ECO:0000256" key="1">
    <source>
        <dbReference type="SAM" id="MobiDB-lite"/>
    </source>
</evidence>
<feature type="compositionally biased region" description="Basic and acidic residues" evidence="1">
    <location>
        <begin position="407"/>
        <end position="422"/>
    </location>
</feature>
<organism evidence="2 3">
    <name type="scientific">Smittium culicis</name>
    <dbReference type="NCBI Taxonomy" id="133412"/>
    <lineage>
        <taxon>Eukaryota</taxon>
        <taxon>Fungi</taxon>
        <taxon>Fungi incertae sedis</taxon>
        <taxon>Zoopagomycota</taxon>
        <taxon>Kickxellomycotina</taxon>
        <taxon>Harpellomycetes</taxon>
        <taxon>Harpellales</taxon>
        <taxon>Legeriomycetaceae</taxon>
        <taxon>Smittium</taxon>
    </lineage>
</organism>
<feature type="compositionally biased region" description="Polar residues" evidence="1">
    <location>
        <begin position="1469"/>
        <end position="1483"/>
    </location>
</feature>
<feature type="compositionally biased region" description="Basic and acidic residues" evidence="1">
    <location>
        <begin position="724"/>
        <end position="741"/>
    </location>
</feature>